<proteinExistence type="predicted"/>
<gene>
    <name evidence="1" type="ORF">C1SCF055_LOCUS9239</name>
</gene>
<evidence type="ECO:0000313" key="1">
    <source>
        <dbReference type="EMBL" id="CAI3981456.1"/>
    </source>
</evidence>
<name>A0A9P1FML7_9DINO</name>
<evidence type="ECO:0000313" key="3">
    <source>
        <dbReference type="Proteomes" id="UP001152797"/>
    </source>
</evidence>
<organism evidence="1">
    <name type="scientific">Cladocopium goreaui</name>
    <dbReference type="NCBI Taxonomy" id="2562237"/>
    <lineage>
        <taxon>Eukaryota</taxon>
        <taxon>Sar</taxon>
        <taxon>Alveolata</taxon>
        <taxon>Dinophyceae</taxon>
        <taxon>Suessiales</taxon>
        <taxon>Symbiodiniaceae</taxon>
        <taxon>Cladocopium</taxon>
    </lineage>
</organism>
<protein>
    <submittedName>
        <fullName evidence="1">Uncharacterized protein</fullName>
    </submittedName>
</protein>
<reference evidence="1" key="1">
    <citation type="submission" date="2022-10" db="EMBL/GenBank/DDBJ databases">
        <authorList>
            <person name="Chen Y."/>
            <person name="Dougan E. K."/>
            <person name="Chan C."/>
            <person name="Rhodes N."/>
            <person name="Thang M."/>
        </authorList>
    </citation>
    <scope>NUCLEOTIDE SEQUENCE</scope>
</reference>
<dbReference type="AlphaFoldDB" id="A0A9P1FML7"/>
<reference evidence="2 3" key="2">
    <citation type="submission" date="2024-05" db="EMBL/GenBank/DDBJ databases">
        <authorList>
            <person name="Chen Y."/>
            <person name="Shah S."/>
            <person name="Dougan E. K."/>
            <person name="Thang M."/>
            <person name="Chan C."/>
        </authorList>
    </citation>
    <scope>NUCLEOTIDE SEQUENCE [LARGE SCALE GENOMIC DNA]</scope>
</reference>
<sequence>MAEWMSLRWIGGGFQVPRPSIEGDLEDGCRYVIDYAAAWHKQAASQREEIRRACKRRLRAAPVRQWMRKPGGWSLTCITREGIGVNVTLLLPQSLAVCSNPLAEFFRLP</sequence>
<dbReference type="EMBL" id="CAMXCT030000635">
    <property type="protein sequence ID" value="CAL4768768.1"/>
    <property type="molecule type" value="Genomic_DNA"/>
</dbReference>
<comment type="caution">
    <text evidence="1">The sequence shown here is derived from an EMBL/GenBank/DDBJ whole genome shotgun (WGS) entry which is preliminary data.</text>
</comment>
<keyword evidence="3" id="KW-1185">Reference proteome</keyword>
<accession>A0A9P1FML7</accession>
<dbReference type="Proteomes" id="UP001152797">
    <property type="component" value="Unassembled WGS sequence"/>
</dbReference>
<dbReference type="EMBL" id="CAMXCT020000635">
    <property type="protein sequence ID" value="CAL1134831.1"/>
    <property type="molecule type" value="Genomic_DNA"/>
</dbReference>
<dbReference type="EMBL" id="CAMXCT010000635">
    <property type="protein sequence ID" value="CAI3981456.1"/>
    <property type="molecule type" value="Genomic_DNA"/>
</dbReference>
<evidence type="ECO:0000313" key="2">
    <source>
        <dbReference type="EMBL" id="CAL4768768.1"/>
    </source>
</evidence>